<evidence type="ECO:0000313" key="4">
    <source>
        <dbReference type="Proteomes" id="UP000199758"/>
    </source>
</evidence>
<feature type="domain" description="Guanylate cyclase" evidence="2">
    <location>
        <begin position="255"/>
        <end position="386"/>
    </location>
</feature>
<feature type="transmembrane region" description="Helical" evidence="1">
    <location>
        <begin position="6"/>
        <end position="24"/>
    </location>
</feature>
<feature type="transmembrane region" description="Helical" evidence="1">
    <location>
        <begin position="199"/>
        <end position="218"/>
    </location>
</feature>
<dbReference type="InterPro" id="IPR001054">
    <property type="entry name" value="A/G_cyclase"/>
</dbReference>
<dbReference type="EMBL" id="FQWZ01000003">
    <property type="protein sequence ID" value="SHG80087.1"/>
    <property type="molecule type" value="Genomic_DNA"/>
</dbReference>
<dbReference type="GO" id="GO:0004016">
    <property type="term" value="F:adenylate cyclase activity"/>
    <property type="evidence" value="ECO:0007669"/>
    <property type="project" value="UniProtKB-ARBA"/>
</dbReference>
<feature type="transmembrane region" description="Helical" evidence="1">
    <location>
        <begin position="101"/>
        <end position="120"/>
    </location>
</feature>
<evidence type="ECO:0000256" key="1">
    <source>
        <dbReference type="SAM" id="Phobius"/>
    </source>
</evidence>
<feature type="transmembrane region" description="Helical" evidence="1">
    <location>
        <begin position="33"/>
        <end position="52"/>
    </location>
</feature>
<evidence type="ECO:0000313" key="3">
    <source>
        <dbReference type="EMBL" id="SHG80087.1"/>
    </source>
</evidence>
<evidence type="ECO:0000259" key="2">
    <source>
        <dbReference type="PROSITE" id="PS50125"/>
    </source>
</evidence>
<dbReference type="Pfam" id="PF00211">
    <property type="entry name" value="Guanylate_cyc"/>
    <property type="match status" value="1"/>
</dbReference>
<dbReference type="InterPro" id="IPR050697">
    <property type="entry name" value="Adenylyl/Guanylyl_Cyclase_3/4"/>
</dbReference>
<dbReference type="GO" id="GO:0006171">
    <property type="term" value="P:cAMP biosynthetic process"/>
    <property type="evidence" value="ECO:0007669"/>
    <property type="project" value="TreeGrafter"/>
</dbReference>
<organism evidence="3 4">
    <name type="scientific">Hydrocarboniphaga daqingensis</name>
    <dbReference type="NCBI Taxonomy" id="490188"/>
    <lineage>
        <taxon>Bacteria</taxon>
        <taxon>Pseudomonadati</taxon>
        <taxon>Pseudomonadota</taxon>
        <taxon>Gammaproteobacteria</taxon>
        <taxon>Nevskiales</taxon>
        <taxon>Nevskiaceae</taxon>
        <taxon>Hydrocarboniphaga</taxon>
    </lineage>
</organism>
<dbReference type="InterPro" id="IPR029787">
    <property type="entry name" value="Nucleotide_cyclase"/>
</dbReference>
<keyword evidence="4" id="KW-1185">Reference proteome</keyword>
<proteinExistence type="predicted"/>
<name>A0A1M5MS92_9GAMM</name>
<keyword evidence="1" id="KW-0812">Transmembrane</keyword>
<feature type="transmembrane region" description="Helical" evidence="1">
    <location>
        <begin position="140"/>
        <end position="164"/>
    </location>
</feature>
<dbReference type="PANTHER" id="PTHR43081:SF20">
    <property type="entry name" value="TWO-COMPONENT RESPONSE REGULATOR"/>
    <property type="match status" value="1"/>
</dbReference>
<dbReference type="GO" id="GO:0035556">
    <property type="term" value="P:intracellular signal transduction"/>
    <property type="evidence" value="ECO:0007669"/>
    <property type="project" value="InterPro"/>
</dbReference>
<dbReference type="SUPFAM" id="SSF55073">
    <property type="entry name" value="Nucleotide cyclase"/>
    <property type="match status" value="1"/>
</dbReference>
<dbReference type="AlphaFoldDB" id="A0A1M5MS92"/>
<dbReference type="SMART" id="SM00044">
    <property type="entry name" value="CYCc"/>
    <property type="match status" value="1"/>
</dbReference>
<dbReference type="STRING" id="490188.SAMN04488068_1427"/>
<dbReference type="Gene3D" id="3.30.70.1230">
    <property type="entry name" value="Nucleotide cyclase"/>
    <property type="match status" value="1"/>
</dbReference>
<feature type="transmembrane region" description="Helical" evidence="1">
    <location>
        <begin position="176"/>
        <end position="193"/>
    </location>
</feature>
<dbReference type="OrthoDB" id="9806704at2"/>
<reference evidence="3 4" key="1">
    <citation type="submission" date="2016-11" db="EMBL/GenBank/DDBJ databases">
        <authorList>
            <person name="Jaros S."/>
            <person name="Januszkiewicz K."/>
            <person name="Wedrychowicz H."/>
        </authorList>
    </citation>
    <scope>NUCLEOTIDE SEQUENCE [LARGE SCALE GENOMIC DNA]</scope>
    <source>
        <strain evidence="3 4">CGMCC 1.7049</strain>
    </source>
</reference>
<dbReference type="Proteomes" id="UP000199758">
    <property type="component" value="Unassembled WGS sequence"/>
</dbReference>
<dbReference type="RefSeq" id="WP_139250155.1">
    <property type="nucleotide sequence ID" value="NZ_FQWZ01000003.1"/>
</dbReference>
<protein>
    <submittedName>
        <fullName evidence="3">Adenylate cyclase, class 3</fullName>
    </submittedName>
</protein>
<keyword evidence="1" id="KW-1133">Transmembrane helix</keyword>
<dbReference type="PANTHER" id="PTHR43081">
    <property type="entry name" value="ADENYLATE CYCLASE, TERMINAL-DIFFERENTIATION SPECIFIC-RELATED"/>
    <property type="match status" value="1"/>
</dbReference>
<sequence>MGNITPQILVSVVALGMALAFLSADRRSKTSRALAGALGTTSLAIFLNQSLIPDAAHAPTWSGWLAIPESLAIVTMLEWLLRVRRTVPAPAEFDTRFGDRVLRFGQICAGFYTLFALLWPDVRIEQFLRSAGGSGAFLRGGFWLFTVPVLLSVLAGLTSLVLLLNRRPDRAERARLLAFAGCTPFMLSGFVLPTNLGTIAIVIGEMILLIGAVHYHVLQGRRGLFMARFLSPEVAKLVSERGLRQAMQDNQLTITAVACDLRGFSSFARAVPSQMVIQVLREYYDAVGAVVARYGGTIKDYAGDGVLVLVGAPIAMPDHAARATEMARQLRATCQQLVGQWRDTGPSLGIGIGVASGPVTVGVIGGVSRMEYTAVGTAVNLACRLCEQAHDGEILIDTSTRIAAGNLPMSERPAVVLKGFGDPVAHFAI</sequence>
<keyword evidence="1" id="KW-0472">Membrane</keyword>
<dbReference type="CDD" id="cd07302">
    <property type="entry name" value="CHD"/>
    <property type="match status" value="1"/>
</dbReference>
<dbReference type="PROSITE" id="PS50125">
    <property type="entry name" value="GUANYLATE_CYCLASE_2"/>
    <property type="match status" value="1"/>
</dbReference>
<feature type="transmembrane region" description="Helical" evidence="1">
    <location>
        <begin position="64"/>
        <end position="81"/>
    </location>
</feature>
<gene>
    <name evidence="3" type="ORF">SAMN04488068_1427</name>
</gene>
<accession>A0A1M5MS92</accession>